<evidence type="ECO:0000313" key="6">
    <source>
        <dbReference type="Proteomes" id="UP001041814"/>
    </source>
</evidence>
<evidence type="ECO:0000256" key="1">
    <source>
        <dbReference type="ARBA" id="ARBA00022729"/>
    </source>
</evidence>
<keyword evidence="2" id="KW-0175">Coiled coil</keyword>
<evidence type="ECO:0000256" key="2">
    <source>
        <dbReference type="HAMAP-Rule" id="MF_02066"/>
    </source>
</evidence>
<dbReference type="InterPro" id="IPR011990">
    <property type="entry name" value="TPR-like_helical_dom_sf"/>
</dbReference>
<comment type="caution">
    <text evidence="5">The sequence shown here is derived from an EMBL/GenBank/DDBJ whole genome shotgun (WGS) entry which is preliminary data.</text>
</comment>
<keyword evidence="6" id="KW-1185">Reference proteome</keyword>
<proteinExistence type="inferred from homology"/>
<keyword evidence="2" id="KW-0132">Cell division</keyword>
<dbReference type="EMBL" id="NRRU01000036">
    <property type="protein sequence ID" value="MBK1713354.1"/>
    <property type="molecule type" value="Genomic_DNA"/>
</dbReference>
<dbReference type="NCBIfam" id="TIGR02795">
    <property type="entry name" value="tol_pal_ybgF"/>
    <property type="match status" value="1"/>
</dbReference>
<dbReference type="InterPro" id="IPR014162">
    <property type="entry name" value="CpoB_C"/>
</dbReference>
<reference evidence="5" key="1">
    <citation type="submission" date="2017-08" db="EMBL/GenBank/DDBJ databases">
        <authorList>
            <person name="Imhoff J.F."/>
            <person name="Rahn T."/>
            <person name="Kuenzel S."/>
            <person name="Neulinger S.C."/>
        </authorList>
    </citation>
    <scope>NUCLEOTIDE SEQUENCE</scope>
    <source>
        <strain evidence="5">IM 151</strain>
    </source>
</reference>
<reference evidence="5" key="2">
    <citation type="journal article" date="2020" name="Microorganisms">
        <title>Osmotic Adaptation and Compatible Solute Biosynthesis of Phototrophic Bacteria as Revealed from Genome Analyses.</title>
        <authorList>
            <person name="Imhoff J.F."/>
            <person name="Rahn T."/>
            <person name="Kunzel S."/>
            <person name="Keller A."/>
            <person name="Neulinger S.C."/>
        </authorList>
    </citation>
    <scope>NUCLEOTIDE SEQUENCE</scope>
    <source>
        <strain evidence="5">IM 151</strain>
    </source>
</reference>
<protein>
    <recommendedName>
        <fullName evidence="2">Cell division coordinator CpoB</fullName>
    </recommendedName>
</protein>
<accession>A0ABS1DUL8</accession>
<evidence type="ECO:0000313" key="5">
    <source>
        <dbReference type="EMBL" id="MBK1713354.1"/>
    </source>
</evidence>
<feature type="domain" description="Outer membrane lipoprotein BamD-like" evidence="3">
    <location>
        <begin position="125"/>
        <end position="247"/>
    </location>
</feature>
<keyword evidence="2" id="KW-0574">Periplasm</keyword>
<dbReference type="Gene3D" id="1.25.40.10">
    <property type="entry name" value="Tetratricopeptide repeat domain"/>
    <property type="match status" value="1"/>
</dbReference>
<dbReference type="InterPro" id="IPR034706">
    <property type="entry name" value="CpoB"/>
</dbReference>
<dbReference type="Pfam" id="PF13525">
    <property type="entry name" value="YfiO"/>
    <property type="match status" value="1"/>
</dbReference>
<dbReference type="SUPFAM" id="SSF48452">
    <property type="entry name" value="TPR-like"/>
    <property type="match status" value="1"/>
</dbReference>
<dbReference type="RefSeq" id="WP_200227771.1">
    <property type="nucleotide sequence ID" value="NZ_NRRT01000012.1"/>
</dbReference>
<keyword evidence="2" id="KW-0131">Cell cycle</keyword>
<dbReference type="Proteomes" id="UP001041814">
    <property type="component" value="Unassembled WGS sequence"/>
</dbReference>
<comment type="subcellular location">
    <subcellularLocation>
        <location evidence="2">Periplasm</location>
    </subcellularLocation>
</comment>
<dbReference type="InterPro" id="IPR032519">
    <property type="entry name" value="YbgF_tri"/>
</dbReference>
<sequence>MALAALVVVGGPAQAGLFDDEEARKAILDLRQRVRATEEQSAATAAQQNETIESLRRNLLSLNNELEALRAEVARLRGSDEQLVRDVTDLQRRQKDASQVLDDRLRKLEPTKVSIDGREFAVSTDERAAYEEAMGVLRTGDFDKASSALSGFVARYPTSGYVDSARFWLGNAQYGRRDYKGAIATFRAFVAAAPQHPRAPEALLALANSQAEAKDTRAARRTIEELLKAYPQSEAAAAGKERLASLK</sequence>
<comment type="function">
    <text evidence="2">Mediates coordination of peptidoglycan synthesis and outer membrane constriction during cell division.</text>
</comment>
<dbReference type="Pfam" id="PF16331">
    <property type="entry name" value="TolA_bind_tri"/>
    <property type="match status" value="1"/>
</dbReference>
<dbReference type="HAMAP" id="MF_02066">
    <property type="entry name" value="CpoB"/>
    <property type="match status" value="1"/>
</dbReference>
<evidence type="ECO:0000259" key="3">
    <source>
        <dbReference type="Pfam" id="PF13525"/>
    </source>
</evidence>
<comment type="similarity">
    <text evidence="2">Belongs to the CpoB family.</text>
</comment>
<keyword evidence="1 2" id="KW-0732">Signal</keyword>
<feature type="domain" description="YbgF trimerisation" evidence="4">
    <location>
        <begin position="50"/>
        <end position="111"/>
    </location>
</feature>
<gene>
    <name evidence="5" type="primary">ygbF</name>
    <name evidence="2" type="synonym">cpoB</name>
    <name evidence="5" type="ORF">CKO43_11240</name>
</gene>
<name>A0ABS1DUL8_RUBGE</name>
<feature type="coiled-coil region" evidence="2">
    <location>
        <begin position="20"/>
        <end position="79"/>
    </location>
</feature>
<evidence type="ECO:0000259" key="4">
    <source>
        <dbReference type="Pfam" id="PF16331"/>
    </source>
</evidence>
<organism evidence="5 6">
    <name type="scientific">Rubrivivax gelatinosus</name>
    <name type="common">Rhodocyclus gelatinosus</name>
    <name type="synonym">Rhodopseudomonas gelatinosa</name>
    <dbReference type="NCBI Taxonomy" id="28068"/>
    <lineage>
        <taxon>Bacteria</taxon>
        <taxon>Pseudomonadati</taxon>
        <taxon>Pseudomonadota</taxon>
        <taxon>Betaproteobacteria</taxon>
        <taxon>Burkholderiales</taxon>
        <taxon>Sphaerotilaceae</taxon>
        <taxon>Rubrivivax</taxon>
    </lineage>
</organism>
<dbReference type="InterPro" id="IPR039565">
    <property type="entry name" value="BamD-like"/>
</dbReference>